<dbReference type="RefSeq" id="WP_123105311.1">
    <property type="nucleotide sequence ID" value="NZ_CP127527.1"/>
</dbReference>
<dbReference type="Pfam" id="PF12288">
    <property type="entry name" value="CsoS2_M"/>
    <property type="match status" value="1"/>
</dbReference>
<evidence type="ECO:0000256" key="2">
    <source>
        <dbReference type="ARBA" id="ARBA00024044"/>
    </source>
</evidence>
<organism evidence="4">
    <name type="scientific">Acidithiobacillus sulfuriphilus</name>
    <dbReference type="NCBI Taxonomy" id="1867749"/>
    <lineage>
        <taxon>Bacteria</taxon>
        <taxon>Pseudomonadati</taxon>
        <taxon>Pseudomonadota</taxon>
        <taxon>Acidithiobacillia</taxon>
        <taxon>Acidithiobacillales</taxon>
        <taxon>Acidithiobacillaceae</taxon>
        <taxon>Acidithiobacillus</taxon>
    </lineage>
</organism>
<sequence length="717" mass="73061">MSDAMANNTASPRSARAAALERRHALSHNGSAALGAKPSAPVRMVSNPATMEAVGATGKSLSRARREALSQEGAAGLTQANAAARTGVRVIVADMPTSALVPVETLVSAAAQAATTGGDGGCGCKDKDKADVAGCEQGNGEKSGAPAGLSGRDAARARREELCQQGRGDQVACRPSGRVRPKPATPAKVGQGTTLSGTTVTGTQVERSAKVTGAEPGSCRAITGTEYIGAEQYGELCAAIPEPAAAKVSVGSTSRGQRVSGVELGRSVKVTGDEHGACRTVTGTEYLSAEKFASFCATRPVPGPAKVGVAATQAGQRVSGTEVGRSARVTGDEAGSCRKLTGSQYYQPEQLGNLCRGSSGAPHKVSVMSTLRERPLTGTEIAPDARVTGAERGACASVTGTESAGLAQYQACNRKPVPAPEKVGVVRTWHEQPVSGTSVERSAKVTGDEYGGCQPVSGTEYAGPDQYAAFCESDRRAAARGLMMRRSGAAGAAMTGIRSGSDSKVTGAARGERQVLSGTAYSDTDRLVRQHGGMAPSPHPLTRGPADAPGVAVTAPEVADVRGNFSVTTPARSARGSQISRVTGTAYGAAGRITGPVNLAAGLVSGTPEFRYRDEAYGDAPVAPAPEAPRSRLTGDGREGGFAITGAAWRRNESITGTEGSSTRRNPTLRGDQRGTVIGASQWKDRERPELPISRITGSSGNDAKGSAITYSGGARG</sequence>
<feature type="compositionally biased region" description="Basic and acidic residues" evidence="3">
    <location>
        <begin position="153"/>
        <end position="162"/>
    </location>
</feature>
<dbReference type="OrthoDB" id="543713at2"/>
<evidence type="ECO:0000256" key="3">
    <source>
        <dbReference type="SAM" id="MobiDB-lite"/>
    </source>
</evidence>
<gene>
    <name evidence="4" type="ORF">EC580_11840</name>
</gene>
<feature type="region of interest" description="Disordered" evidence="3">
    <location>
        <begin position="136"/>
        <end position="202"/>
    </location>
</feature>
<protein>
    <submittedName>
        <fullName evidence="4">Transcriptional initiation protein Tat</fullName>
    </submittedName>
</protein>
<keyword evidence="1" id="KW-0677">Repeat</keyword>
<dbReference type="AlphaFoldDB" id="A0A3M8QU54"/>
<dbReference type="GO" id="GO:0043886">
    <property type="term" value="F:structural constituent of carboxysome shell"/>
    <property type="evidence" value="ECO:0007669"/>
    <property type="project" value="InterPro"/>
</dbReference>
<dbReference type="InterPro" id="IPR020990">
    <property type="entry name" value="CSOS2/2B"/>
</dbReference>
<feature type="compositionally biased region" description="Low complexity" evidence="3">
    <location>
        <begin position="189"/>
        <end position="202"/>
    </location>
</feature>
<accession>A0A3M8QU54</accession>
<feature type="compositionally biased region" description="Polar residues" evidence="3">
    <location>
        <begin position="654"/>
        <end position="666"/>
    </location>
</feature>
<proteinExistence type="inferred from homology"/>
<comment type="similarity">
    <text evidence="2">Belongs to the CsoS2 family.</text>
</comment>
<feature type="region of interest" description="Disordered" evidence="3">
    <location>
        <begin position="618"/>
        <end position="717"/>
    </location>
</feature>
<reference evidence="4" key="1">
    <citation type="submission" date="2018-10" db="EMBL/GenBank/DDBJ databases">
        <title>Acidithiobacillus sulfuriphilus sp. nov.: an extremely acidophilic sulfur-oxidizing chemolithotroph isolated from a neutral pH environment.</title>
        <authorList>
            <person name="Falagan C."/>
            <person name="Moya-Beltran A."/>
            <person name="Quatrini R."/>
            <person name="Johnson D.B."/>
        </authorList>
    </citation>
    <scope>NUCLEOTIDE SEQUENCE [LARGE SCALE GENOMIC DNA]</scope>
    <source>
        <strain evidence="4">CJ-2</strain>
    </source>
</reference>
<feature type="compositionally biased region" description="Basic and acidic residues" evidence="3">
    <location>
        <begin position="629"/>
        <end position="639"/>
    </location>
</feature>
<evidence type="ECO:0000256" key="1">
    <source>
        <dbReference type="ARBA" id="ARBA00022737"/>
    </source>
</evidence>
<dbReference type="EMBL" id="RIZI01000188">
    <property type="protein sequence ID" value="RNF59201.1"/>
    <property type="molecule type" value="Genomic_DNA"/>
</dbReference>
<comment type="caution">
    <text evidence="4">The sequence shown here is derived from an EMBL/GenBank/DDBJ whole genome shotgun (WGS) entry which is preliminary data.</text>
</comment>
<evidence type="ECO:0000313" key="4">
    <source>
        <dbReference type="EMBL" id="RNF59201.1"/>
    </source>
</evidence>
<name>A0A3M8QU54_9PROT</name>